<keyword evidence="3 5" id="KW-0342">GTP-binding</keyword>
<dbReference type="AlphaFoldDB" id="A0A8K0XNL0"/>
<sequence>MVQENRSQRTHISRSRHCNPAHRSRVCPPDSFYRKAPGRLANGAFTVFHFSFQNRRSRKFDTTSTSCPPFLLLHLPSMFSGRRRTVSLNRQTTPPPQWPPPPPKGESEEELTKRHEREKEARKVSHAIERQLEKDREDSAKRKANTRILILGQSESGKSTILKQFQRFYAPRAFSVEMEAWRVVIHLNLVRSVTFILDLLTNSQAGSGSSKENTSTSPTSSRIINSWISGIPMTPGAAALPGLSAKELRMRLSPLRQVEVILARRLLQNSSPSLAEMRAPSRTSVTSSSHESSFSGSGSSIFGNGRAFEVVVRGGTGWKSLVRRGMQRQSRDWQKDDLDDARQILHACREDIKALWESQDVQEGLKNENVFLQSQSGFFLDDAVRIASTNYEPTFCDILRARLQTTGVEEHRVVVEAGDHSFVNEVGSTWLFYDVGGSRSQRAAWAPFFDDVNAIIFLCPMSGFNEFLVEDRSMNRLLDSFTLWKQICSSPVLFGVTFILLLNKSDILQAKLEAGQEFSKWVKSYKDGPNDVKHVSDYLRSKFIAIHKAVPSSGKKRPLYVHTTCAIDVEAMTKVIVKVREVIIETNIVESSLL</sequence>
<feature type="compositionally biased region" description="Basic and acidic residues" evidence="7">
    <location>
        <begin position="110"/>
        <end position="141"/>
    </location>
</feature>
<dbReference type="GO" id="GO:0005525">
    <property type="term" value="F:GTP binding"/>
    <property type="evidence" value="ECO:0007669"/>
    <property type="project" value="UniProtKB-KW"/>
</dbReference>
<feature type="binding site" evidence="5">
    <location>
        <begin position="399"/>
        <end position="405"/>
    </location>
    <ligand>
        <name>GTP</name>
        <dbReference type="ChEBI" id="CHEBI:37565"/>
    </ligand>
</feature>
<dbReference type="InterPro" id="IPR001019">
    <property type="entry name" value="Gprotein_alpha_su"/>
</dbReference>
<dbReference type="GO" id="GO:0046872">
    <property type="term" value="F:metal ion binding"/>
    <property type="evidence" value="ECO:0007669"/>
    <property type="project" value="UniProtKB-KW"/>
</dbReference>
<feature type="region of interest" description="Disordered" evidence="7">
    <location>
        <begin position="273"/>
        <end position="298"/>
    </location>
</feature>
<dbReference type="GO" id="GO:0031683">
    <property type="term" value="F:G-protein beta/gamma-subunit complex binding"/>
    <property type="evidence" value="ECO:0007669"/>
    <property type="project" value="InterPro"/>
</dbReference>
<dbReference type="FunFam" id="3.40.50.300:FF:000692">
    <property type="entry name" value="Guanine nucleotide-binding protein subunit alpha"/>
    <property type="match status" value="1"/>
</dbReference>
<dbReference type="SUPFAM" id="SSF52540">
    <property type="entry name" value="P-loop containing nucleoside triphosphate hydrolases"/>
    <property type="match status" value="1"/>
</dbReference>
<dbReference type="PROSITE" id="PS51882">
    <property type="entry name" value="G_ALPHA"/>
    <property type="match status" value="1"/>
</dbReference>
<dbReference type="GO" id="GO:0001664">
    <property type="term" value="F:G protein-coupled receptor binding"/>
    <property type="evidence" value="ECO:0007669"/>
    <property type="project" value="TreeGrafter"/>
</dbReference>
<feature type="region of interest" description="Disordered" evidence="7">
    <location>
        <begin position="1"/>
        <end position="24"/>
    </location>
</feature>
<protein>
    <submittedName>
        <fullName evidence="8">G-protein alpha subunit</fullName>
    </submittedName>
</protein>
<proteinExistence type="predicted"/>
<feature type="binding site" evidence="6">
    <location>
        <position position="405"/>
    </location>
    <ligand>
        <name>Mg(2+)</name>
        <dbReference type="ChEBI" id="CHEBI:18420"/>
    </ligand>
</feature>
<dbReference type="SUPFAM" id="SSF47895">
    <property type="entry name" value="Transducin (alpha subunit), insertion domain"/>
    <property type="match status" value="1"/>
</dbReference>
<evidence type="ECO:0000256" key="3">
    <source>
        <dbReference type="ARBA" id="ARBA00023134"/>
    </source>
</evidence>
<gene>
    <name evidence="8" type="ORF">BXZ70DRAFT_944051</name>
</gene>
<organism evidence="8 9">
    <name type="scientific">Cristinia sonorae</name>
    <dbReference type="NCBI Taxonomy" id="1940300"/>
    <lineage>
        <taxon>Eukaryota</taxon>
        <taxon>Fungi</taxon>
        <taxon>Dikarya</taxon>
        <taxon>Basidiomycota</taxon>
        <taxon>Agaricomycotina</taxon>
        <taxon>Agaricomycetes</taxon>
        <taxon>Agaricomycetidae</taxon>
        <taxon>Agaricales</taxon>
        <taxon>Pleurotineae</taxon>
        <taxon>Stephanosporaceae</taxon>
        <taxon>Cristinia</taxon>
    </lineage>
</organism>
<feature type="binding site" evidence="5">
    <location>
        <begin position="503"/>
        <end position="506"/>
    </location>
    <ligand>
        <name>GTP</name>
        <dbReference type="ChEBI" id="CHEBI:37565"/>
    </ligand>
</feature>
<evidence type="ECO:0000256" key="1">
    <source>
        <dbReference type="ARBA" id="ARBA00022723"/>
    </source>
</evidence>
<dbReference type="OrthoDB" id="5817230at2759"/>
<evidence type="ECO:0000256" key="6">
    <source>
        <dbReference type="PIRSR" id="PIRSR601019-2"/>
    </source>
</evidence>
<feature type="region of interest" description="Disordered" evidence="7">
    <location>
        <begin position="87"/>
        <end position="141"/>
    </location>
</feature>
<dbReference type="EMBL" id="JAEVFJ010000021">
    <property type="protein sequence ID" value="KAH8097045.1"/>
    <property type="molecule type" value="Genomic_DNA"/>
</dbReference>
<dbReference type="SMART" id="SM00275">
    <property type="entry name" value="G_alpha"/>
    <property type="match status" value="1"/>
</dbReference>
<dbReference type="PANTHER" id="PTHR10218:SF360">
    <property type="entry name" value="GUANINE NUCLEOTIDE-BINDING PROTEIN SUBUNIT ALPHA HOMOLOG"/>
    <property type="match status" value="1"/>
</dbReference>
<feature type="compositionally biased region" description="Basic residues" evidence="7">
    <location>
        <begin position="8"/>
        <end position="24"/>
    </location>
</feature>
<dbReference type="PRINTS" id="PR00318">
    <property type="entry name" value="GPROTEINA"/>
</dbReference>
<comment type="caution">
    <text evidence="8">The sequence shown here is derived from an EMBL/GenBank/DDBJ whole genome shotgun (WGS) entry which is preliminary data.</text>
</comment>
<dbReference type="Pfam" id="PF00503">
    <property type="entry name" value="G-alpha"/>
    <property type="match status" value="1"/>
</dbReference>
<keyword evidence="4" id="KW-0807">Transducer</keyword>
<dbReference type="InterPro" id="IPR027417">
    <property type="entry name" value="P-loop_NTPase"/>
</dbReference>
<keyword evidence="2 5" id="KW-0547">Nucleotide-binding</keyword>
<evidence type="ECO:0000256" key="2">
    <source>
        <dbReference type="ARBA" id="ARBA00022741"/>
    </source>
</evidence>
<dbReference type="Gene3D" id="3.40.50.300">
    <property type="entry name" value="P-loop containing nucleotide triphosphate hydrolases"/>
    <property type="match status" value="2"/>
</dbReference>
<dbReference type="Proteomes" id="UP000813824">
    <property type="component" value="Unassembled WGS sequence"/>
</dbReference>
<evidence type="ECO:0000256" key="4">
    <source>
        <dbReference type="ARBA" id="ARBA00023224"/>
    </source>
</evidence>
<evidence type="ECO:0000256" key="5">
    <source>
        <dbReference type="PIRSR" id="PIRSR601019-1"/>
    </source>
</evidence>
<reference evidence="8" key="1">
    <citation type="journal article" date="2021" name="New Phytol.">
        <title>Evolutionary innovations through gain and loss of genes in the ectomycorrhizal Boletales.</title>
        <authorList>
            <person name="Wu G."/>
            <person name="Miyauchi S."/>
            <person name="Morin E."/>
            <person name="Kuo A."/>
            <person name="Drula E."/>
            <person name="Varga T."/>
            <person name="Kohler A."/>
            <person name="Feng B."/>
            <person name="Cao Y."/>
            <person name="Lipzen A."/>
            <person name="Daum C."/>
            <person name="Hundley H."/>
            <person name="Pangilinan J."/>
            <person name="Johnson J."/>
            <person name="Barry K."/>
            <person name="LaButti K."/>
            <person name="Ng V."/>
            <person name="Ahrendt S."/>
            <person name="Min B."/>
            <person name="Choi I.G."/>
            <person name="Park H."/>
            <person name="Plett J.M."/>
            <person name="Magnuson J."/>
            <person name="Spatafora J.W."/>
            <person name="Nagy L.G."/>
            <person name="Henrissat B."/>
            <person name="Grigoriev I.V."/>
            <person name="Yang Z.L."/>
            <person name="Xu J."/>
            <person name="Martin F.M."/>
        </authorList>
    </citation>
    <scope>NUCLEOTIDE SEQUENCE</scope>
    <source>
        <strain evidence="8">KKN 215</strain>
    </source>
</reference>
<dbReference type="PANTHER" id="PTHR10218">
    <property type="entry name" value="GTP-BINDING PROTEIN ALPHA SUBUNIT"/>
    <property type="match status" value="1"/>
</dbReference>
<keyword evidence="6" id="KW-0460">Magnesium</keyword>
<evidence type="ECO:0000256" key="7">
    <source>
        <dbReference type="SAM" id="MobiDB-lite"/>
    </source>
</evidence>
<feature type="compositionally biased region" description="Pro residues" evidence="7">
    <location>
        <begin position="93"/>
        <end position="104"/>
    </location>
</feature>
<feature type="binding site" evidence="5">
    <location>
        <position position="566"/>
    </location>
    <ligand>
        <name>GTP</name>
        <dbReference type="ChEBI" id="CHEBI:37565"/>
    </ligand>
</feature>
<dbReference type="GO" id="GO:0005737">
    <property type="term" value="C:cytoplasm"/>
    <property type="evidence" value="ECO:0007669"/>
    <property type="project" value="TreeGrafter"/>
</dbReference>
<accession>A0A8K0XNL0</accession>
<keyword evidence="1 6" id="KW-0479">Metal-binding</keyword>
<dbReference type="GO" id="GO:0003924">
    <property type="term" value="F:GTPase activity"/>
    <property type="evidence" value="ECO:0007669"/>
    <property type="project" value="InterPro"/>
</dbReference>
<evidence type="ECO:0000313" key="9">
    <source>
        <dbReference type="Proteomes" id="UP000813824"/>
    </source>
</evidence>
<keyword evidence="9" id="KW-1185">Reference proteome</keyword>
<feature type="compositionally biased region" description="Low complexity" evidence="7">
    <location>
        <begin position="281"/>
        <end position="298"/>
    </location>
</feature>
<dbReference type="GO" id="GO:0007188">
    <property type="term" value="P:adenylate cyclase-modulating G protein-coupled receptor signaling pathway"/>
    <property type="evidence" value="ECO:0007669"/>
    <property type="project" value="TreeGrafter"/>
</dbReference>
<name>A0A8K0XNL0_9AGAR</name>
<evidence type="ECO:0000313" key="8">
    <source>
        <dbReference type="EMBL" id="KAH8097045.1"/>
    </source>
</evidence>
<dbReference type="InterPro" id="IPR011025">
    <property type="entry name" value="GproteinA_insert"/>
</dbReference>
<dbReference type="GO" id="GO:0005834">
    <property type="term" value="C:heterotrimeric G-protein complex"/>
    <property type="evidence" value="ECO:0007669"/>
    <property type="project" value="TreeGrafter"/>
</dbReference>